<organism evidence="3 4">
    <name type="scientific">Daedalea quercina L-15889</name>
    <dbReference type="NCBI Taxonomy" id="1314783"/>
    <lineage>
        <taxon>Eukaryota</taxon>
        <taxon>Fungi</taxon>
        <taxon>Dikarya</taxon>
        <taxon>Basidiomycota</taxon>
        <taxon>Agaricomycotina</taxon>
        <taxon>Agaricomycetes</taxon>
        <taxon>Polyporales</taxon>
        <taxon>Fomitopsis</taxon>
    </lineage>
</organism>
<dbReference type="PANTHER" id="PTHR44200">
    <property type="entry name" value="DNAJ HOMOLOG SUBFAMILY C MEMBER 7"/>
    <property type="match status" value="1"/>
</dbReference>
<dbReference type="Proteomes" id="UP000076727">
    <property type="component" value="Unassembled WGS sequence"/>
</dbReference>
<protein>
    <submittedName>
        <fullName evidence="3">DnaJ-domain-containing protein</fullName>
    </submittedName>
</protein>
<dbReference type="PANTHER" id="PTHR44200:SF1">
    <property type="entry name" value="DNAJ HOMOLOG SUBFAMILY C MEMBER 7"/>
    <property type="match status" value="1"/>
</dbReference>
<accession>A0A165KTJ2</accession>
<evidence type="ECO:0000259" key="2">
    <source>
        <dbReference type="PROSITE" id="PS50076"/>
    </source>
</evidence>
<dbReference type="PROSITE" id="PS50076">
    <property type="entry name" value="DNAJ_2"/>
    <property type="match status" value="1"/>
</dbReference>
<dbReference type="AlphaFoldDB" id="A0A165KTJ2"/>
<dbReference type="InterPro" id="IPR018253">
    <property type="entry name" value="DnaJ_domain_CS"/>
</dbReference>
<dbReference type="Pfam" id="PF13432">
    <property type="entry name" value="TPR_16"/>
    <property type="match status" value="1"/>
</dbReference>
<feature type="non-terminal residue" evidence="3">
    <location>
        <position position="407"/>
    </location>
</feature>
<dbReference type="CDD" id="cd06257">
    <property type="entry name" value="DnaJ"/>
    <property type="match status" value="1"/>
</dbReference>
<evidence type="ECO:0000313" key="4">
    <source>
        <dbReference type="Proteomes" id="UP000076727"/>
    </source>
</evidence>
<dbReference type="SMART" id="SM00028">
    <property type="entry name" value="TPR"/>
    <property type="match status" value="6"/>
</dbReference>
<dbReference type="InterPro" id="IPR052758">
    <property type="entry name" value="SRC_co-chaperone"/>
</dbReference>
<dbReference type="SMART" id="SM00271">
    <property type="entry name" value="DnaJ"/>
    <property type="match status" value="1"/>
</dbReference>
<dbReference type="SUPFAM" id="SSF48452">
    <property type="entry name" value="TPR-like"/>
    <property type="match status" value="2"/>
</dbReference>
<keyword evidence="1" id="KW-0802">TPR repeat</keyword>
<gene>
    <name evidence="3" type="ORF">DAEQUDRAFT_778075</name>
</gene>
<feature type="repeat" description="TPR" evidence="1">
    <location>
        <begin position="163"/>
        <end position="196"/>
    </location>
</feature>
<feature type="domain" description="J" evidence="2">
    <location>
        <begin position="349"/>
        <end position="407"/>
    </location>
</feature>
<dbReference type="EMBL" id="KV429173">
    <property type="protein sequence ID" value="KZT63563.1"/>
    <property type="molecule type" value="Genomic_DNA"/>
</dbReference>
<dbReference type="SUPFAM" id="SSF46565">
    <property type="entry name" value="Chaperone J-domain"/>
    <property type="match status" value="1"/>
</dbReference>
<feature type="non-terminal residue" evidence="3">
    <location>
        <position position="1"/>
    </location>
</feature>
<reference evidence="3 4" key="1">
    <citation type="journal article" date="2016" name="Mol. Biol. Evol.">
        <title>Comparative Genomics of Early-Diverging Mushroom-Forming Fungi Provides Insights into the Origins of Lignocellulose Decay Capabilities.</title>
        <authorList>
            <person name="Nagy L.G."/>
            <person name="Riley R."/>
            <person name="Tritt A."/>
            <person name="Adam C."/>
            <person name="Daum C."/>
            <person name="Floudas D."/>
            <person name="Sun H."/>
            <person name="Yadav J.S."/>
            <person name="Pangilinan J."/>
            <person name="Larsson K.H."/>
            <person name="Matsuura K."/>
            <person name="Barry K."/>
            <person name="Labutti K."/>
            <person name="Kuo R."/>
            <person name="Ohm R.A."/>
            <person name="Bhattacharya S.S."/>
            <person name="Shirouzu T."/>
            <person name="Yoshinaga Y."/>
            <person name="Martin F.M."/>
            <person name="Grigoriev I.V."/>
            <person name="Hibbett D.S."/>
        </authorList>
    </citation>
    <scope>NUCLEOTIDE SEQUENCE [LARGE SCALE GENOMIC DNA]</scope>
    <source>
        <strain evidence="3 4">L-15889</strain>
    </source>
</reference>
<dbReference type="InterPro" id="IPR036869">
    <property type="entry name" value="J_dom_sf"/>
</dbReference>
<name>A0A165KTJ2_9APHY</name>
<dbReference type="PROSITE" id="PS50005">
    <property type="entry name" value="TPR"/>
    <property type="match status" value="1"/>
</dbReference>
<dbReference type="InterPro" id="IPR001623">
    <property type="entry name" value="DnaJ_domain"/>
</dbReference>
<dbReference type="Gene3D" id="1.25.40.10">
    <property type="entry name" value="Tetratricopeptide repeat domain"/>
    <property type="match status" value="1"/>
</dbReference>
<evidence type="ECO:0000256" key="1">
    <source>
        <dbReference type="PROSITE-ProRule" id="PRU00339"/>
    </source>
</evidence>
<keyword evidence="4" id="KW-1185">Reference proteome</keyword>
<sequence>DPGAAAFSRSRGDAHLVRRDYAAALCDFQRAHALLTTALPAGAAPVLVKIARCRLHLGEHAPAMLAVREALSIDPAGAAALALKKRLAAIESGVEAYQHARARRQWRAARLAYGSCAKAYTEDGTALPVAIRCWEVEVAVAEAQWAEALPVSAGILATHPRSAEALRTRAEVLFFTADLGEALRQVVAALKLDPDDDEAKAARARYKGVMDLKEEGNTHWRSGDSGGAVEKWTSALELVGEKEEEGGGGRIRAILLLNRSRAHLKLGQHPDALKDANAAEKRDPDNVKIVVTRARIYVGLELFDSAIQEFKAALQADASKLSAVDRRTVQGELDNVEERAMRERTKVKDYYEILGLDRNCTTAEIRKAYRAQSLKNHPDKGGIAEKFRLVQEAYNTLSDPTKRWSYD</sequence>
<dbReference type="OrthoDB" id="10250354at2759"/>
<dbReference type="PROSITE" id="PS00636">
    <property type="entry name" value="DNAJ_1"/>
    <property type="match status" value="1"/>
</dbReference>
<proteinExistence type="predicted"/>
<dbReference type="Gene3D" id="1.10.287.110">
    <property type="entry name" value="DnaJ domain"/>
    <property type="match status" value="1"/>
</dbReference>
<dbReference type="Pfam" id="PF00226">
    <property type="entry name" value="DnaJ"/>
    <property type="match status" value="1"/>
</dbReference>
<dbReference type="InterPro" id="IPR011990">
    <property type="entry name" value="TPR-like_helical_dom_sf"/>
</dbReference>
<dbReference type="STRING" id="1314783.A0A165KTJ2"/>
<dbReference type="PRINTS" id="PR00625">
    <property type="entry name" value="JDOMAIN"/>
</dbReference>
<evidence type="ECO:0000313" key="3">
    <source>
        <dbReference type="EMBL" id="KZT63563.1"/>
    </source>
</evidence>
<dbReference type="InterPro" id="IPR019734">
    <property type="entry name" value="TPR_rpt"/>
</dbReference>